<dbReference type="AlphaFoldDB" id="A0A1S8WR78"/>
<protein>
    <submittedName>
        <fullName evidence="1">Uncharacterized protein</fullName>
    </submittedName>
</protein>
<organism evidence="1 2">
    <name type="scientific">Opisthorchis viverrini</name>
    <name type="common">Southeast Asian liver fluke</name>
    <dbReference type="NCBI Taxonomy" id="6198"/>
    <lineage>
        <taxon>Eukaryota</taxon>
        <taxon>Metazoa</taxon>
        <taxon>Spiralia</taxon>
        <taxon>Lophotrochozoa</taxon>
        <taxon>Platyhelminthes</taxon>
        <taxon>Trematoda</taxon>
        <taxon>Digenea</taxon>
        <taxon>Opisthorchiida</taxon>
        <taxon>Opisthorchiata</taxon>
        <taxon>Opisthorchiidae</taxon>
        <taxon>Opisthorchis</taxon>
    </lineage>
</organism>
<proteinExistence type="predicted"/>
<sequence length="136" mass="15525">QDFSSGIGLVHKETDLPLHKNITAINRLYEKQNNAANKGVFGFRGILNNQDYLKRKRFPPYISQAFSSSIGLVHEETDLPLHKNITATNRLYEKQKNARNRWLGCAKSEYTFNPNVQTSEAATNFTGYLRTTEGQF</sequence>
<dbReference type="EMBL" id="KV896172">
    <property type="protein sequence ID" value="OON16958.1"/>
    <property type="molecule type" value="Genomic_DNA"/>
</dbReference>
<feature type="non-terminal residue" evidence="1">
    <location>
        <position position="1"/>
    </location>
</feature>
<keyword evidence="2" id="KW-1185">Reference proteome</keyword>
<evidence type="ECO:0000313" key="1">
    <source>
        <dbReference type="EMBL" id="OON16958.1"/>
    </source>
</evidence>
<evidence type="ECO:0000313" key="2">
    <source>
        <dbReference type="Proteomes" id="UP000243686"/>
    </source>
</evidence>
<name>A0A1S8WR78_OPIVI</name>
<dbReference type="Proteomes" id="UP000243686">
    <property type="component" value="Unassembled WGS sequence"/>
</dbReference>
<feature type="non-terminal residue" evidence="1">
    <location>
        <position position="136"/>
    </location>
</feature>
<accession>A0A1S8WR78</accession>
<reference evidence="1 2" key="1">
    <citation type="submission" date="2015-03" db="EMBL/GenBank/DDBJ databases">
        <title>Draft genome of the nematode, Opisthorchis viverrini.</title>
        <authorList>
            <person name="Mitreva M."/>
        </authorList>
    </citation>
    <scope>NUCLEOTIDE SEQUENCE [LARGE SCALE GENOMIC DNA]</scope>
    <source>
        <strain evidence="1">Khon Kaen</strain>
    </source>
</reference>
<gene>
    <name evidence="1" type="ORF">X801_07211</name>
</gene>